<gene>
    <name evidence="1" type="ORF">T01_5131</name>
</gene>
<keyword evidence="2" id="KW-1185">Reference proteome</keyword>
<evidence type="ECO:0000313" key="1">
    <source>
        <dbReference type="EMBL" id="KRY06136.1"/>
    </source>
</evidence>
<comment type="caution">
    <text evidence="1">The sequence shown here is derived from an EMBL/GenBank/DDBJ whole genome shotgun (WGS) entry which is preliminary data.</text>
</comment>
<name>A0A0V0Z195_TRISP</name>
<proteinExistence type="predicted"/>
<dbReference type="AlphaFoldDB" id="A0A0V0Z195"/>
<protein>
    <submittedName>
        <fullName evidence="1">Uncharacterized protein</fullName>
    </submittedName>
</protein>
<organism evidence="1 2">
    <name type="scientific">Trichinella spiralis</name>
    <name type="common">Trichina worm</name>
    <dbReference type="NCBI Taxonomy" id="6334"/>
    <lineage>
        <taxon>Eukaryota</taxon>
        <taxon>Metazoa</taxon>
        <taxon>Ecdysozoa</taxon>
        <taxon>Nematoda</taxon>
        <taxon>Enoplea</taxon>
        <taxon>Dorylaimia</taxon>
        <taxon>Trichinellida</taxon>
        <taxon>Trichinellidae</taxon>
        <taxon>Trichinella</taxon>
    </lineage>
</organism>
<dbReference type="EMBL" id="JYDH01003263">
    <property type="protein sequence ID" value="KRY06136.1"/>
    <property type="molecule type" value="Genomic_DNA"/>
</dbReference>
<dbReference type="Proteomes" id="UP000054776">
    <property type="component" value="Unassembled WGS sequence"/>
</dbReference>
<sequence length="55" mass="6255">MRSKFSGRNCNKASETGHLTTGCFANKLPIKISRFGISVSHHVLTYECCVYYNRK</sequence>
<evidence type="ECO:0000313" key="2">
    <source>
        <dbReference type="Proteomes" id="UP000054776"/>
    </source>
</evidence>
<dbReference type="InParanoid" id="A0A0V0Z195"/>
<accession>A0A0V0Z195</accession>
<reference evidence="1 2" key="1">
    <citation type="submission" date="2015-01" db="EMBL/GenBank/DDBJ databases">
        <title>Evolution of Trichinella species and genotypes.</title>
        <authorList>
            <person name="Korhonen P.K."/>
            <person name="Edoardo P."/>
            <person name="Giuseppe L.R."/>
            <person name="Gasser R.B."/>
        </authorList>
    </citation>
    <scope>NUCLEOTIDE SEQUENCE [LARGE SCALE GENOMIC DNA]</scope>
    <source>
        <strain evidence="1">ISS3</strain>
    </source>
</reference>